<dbReference type="AlphaFoldDB" id="A2DI21"/>
<keyword evidence="1" id="KW-0812">Transmembrane</keyword>
<keyword evidence="1" id="KW-0472">Membrane</keyword>
<organism evidence="2 3">
    <name type="scientific">Trichomonas vaginalis (strain ATCC PRA-98 / G3)</name>
    <dbReference type="NCBI Taxonomy" id="412133"/>
    <lineage>
        <taxon>Eukaryota</taxon>
        <taxon>Metamonada</taxon>
        <taxon>Parabasalia</taxon>
        <taxon>Trichomonadida</taxon>
        <taxon>Trichomonadidae</taxon>
        <taxon>Trichomonas</taxon>
    </lineage>
</organism>
<dbReference type="RefSeq" id="XP_001580996.1">
    <property type="nucleotide sequence ID" value="XM_001580946.1"/>
</dbReference>
<reference evidence="2" key="1">
    <citation type="submission" date="2006-10" db="EMBL/GenBank/DDBJ databases">
        <authorList>
            <person name="Amadeo P."/>
            <person name="Zhao Q."/>
            <person name="Wortman J."/>
            <person name="Fraser-Liggett C."/>
            <person name="Carlton J."/>
        </authorList>
    </citation>
    <scope>NUCLEOTIDE SEQUENCE</scope>
    <source>
        <strain evidence="2">G3</strain>
    </source>
</reference>
<evidence type="ECO:0000256" key="1">
    <source>
        <dbReference type="SAM" id="Phobius"/>
    </source>
</evidence>
<dbReference type="VEuPathDB" id="TrichDB:TVAG_402660"/>
<reference evidence="2" key="2">
    <citation type="journal article" date="2007" name="Science">
        <title>Draft genome sequence of the sexually transmitted pathogen Trichomonas vaginalis.</title>
        <authorList>
            <person name="Carlton J.M."/>
            <person name="Hirt R.P."/>
            <person name="Silva J.C."/>
            <person name="Delcher A.L."/>
            <person name="Schatz M."/>
            <person name="Zhao Q."/>
            <person name="Wortman J.R."/>
            <person name="Bidwell S.L."/>
            <person name="Alsmark U.C.M."/>
            <person name="Besteiro S."/>
            <person name="Sicheritz-Ponten T."/>
            <person name="Noel C.J."/>
            <person name="Dacks J.B."/>
            <person name="Foster P.G."/>
            <person name="Simillion C."/>
            <person name="Van de Peer Y."/>
            <person name="Miranda-Saavedra D."/>
            <person name="Barton G.J."/>
            <person name="Westrop G.D."/>
            <person name="Mueller S."/>
            <person name="Dessi D."/>
            <person name="Fiori P.L."/>
            <person name="Ren Q."/>
            <person name="Paulsen I."/>
            <person name="Zhang H."/>
            <person name="Bastida-Corcuera F.D."/>
            <person name="Simoes-Barbosa A."/>
            <person name="Brown M.T."/>
            <person name="Hayes R.D."/>
            <person name="Mukherjee M."/>
            <person name="Okumura C.Y."/>
            <person name="Schneider R."/>
            <person name="Smith A.J."/>
            <person name="Vanacova S."/>
            <person name="Villalvazo M."/>
            <person name="Haas B.J."/>
            <person name="Pertea M."/>
            <person name="Feldblyum T.V."/>
            <person name="Utterback T.R."/>
            <person name="Shu C.L."/>
            <person name="Osoegawa K."/>
            <person name="de Jong P.J."/>
            <person name="Hrdy I."/>
            <person name="Horvathova L."/>
            <person name="Zubacova Z."/>
            <person name="Dolezal P."/>
            <person name="Malik S.B."/>
            <person name="Logsdon J.M. Jr."/>
            <person name="Henze K."/>
            <person name="Gupta A."/>
            <person name="Wang C.C."/>
            <person name="Dunne R.L."/>
            <person name="Upcroft J.A."/>
            <person name="Upcroft P."/>
            <person name="White O."/>
            <person name="Salzberg S.L."/>
            <person name="Tang P."/>
            <person name="Chiu C.-H."/>
            <person name="Lee Y.-S."/>
            <person name="Embley T.M."/>
            <person name="Coombs G.H."/>
            <person name="Mottram J.C."/>
            <person name="Tachezy J."/>
            <person name="Fraser-Liggett C.M."/>
            <person name="Johnson P.J."/>
        </authorList>
    </citation>
    <scope>NUCLEOTIDE SEQUENCE [LARGE SCALE GENOMIC DNA]</scope>
    <source>
        <strain evidence="2">G3</strain>
    </source>
</reference>
<feature type="transmembrane region" description="Helical" evidence="1">
    <location>
        <begin position="55"/>
        <end position="77"/>
    </location>
</feature>
<dbReference type="Proteomes" id="UP000001542">
    <property type="component" value="Unassembled WGS sequence"/>
</dbReference>
<proteinExistence type="predicted"/>
<keyword evidence="1" id="KW-1133">Transmembrane helix</keyword>
<keyword evidence="3" id="KW-1185">Reference proteome</keyword>
<sequence length="230" mass="25299">MPCCSKIPKNKELKVFGIGFAIINGIQSIAVMILCAVAVHYFGKTNISSFLPVDMISLFISVIILGFIIIVVGWVAAVNNTGLGWIVFHCCMAVLLIIEVFLVVSTSSYSGFVKTVSNNWYSFDDPTKYELQSDLSCCGLSNSTDSPALPCPGSSTKPCMKELTSLYNRIKRITSTAMFVCFIFGIFIDMSGYAMCINPEKISLEEQQDADAVDVSLIDEEENFRNPFVI</sequence>
<name>A2DI21_TRIV3</name>
<feature type="transmembrane region" description="Helical" evidence="1">
    <location>
        <begin position="176"/>
        <end position="195"/>
    </location>
</feature>
<evidence type="ECO:0000313" key="3">
    <source>
        <dbReference type="Proteomes" id="UP000001542"/>
    </source>
</evidence>
<feature type="transmembrane region" description="Helical" evidence="1">
    <location>
        <begin position="83"/>
        <end position="104"/>
    </location>
</feature>
<dbReference type="VEuPathDB" id="TrichDB:TVAGG3_0272300"/>
<dbReference type="EMBL" id="DS113202">
    <property type="protein sequence ID" value="EAY20010.1"/>
    <property type="molecule type" value="Genomic_DNA"/>
</dbReference>
<dbReference type="KEGG" id="tva:5465541"/>
<dbReference type="InParanoid" id="A2DI21"/>
<evidence type="ECO:0000313" key="2">
    <source>
        <dbReference type="EMBL" id="EAY20010.1"/>
    </source>
</evidence>
<protein>
    <submittedName>
        <fullName evidence="2">Tetraspanin family protein</fullName>
    </submittedName>
</protein>
<feature type="transmembrane region" description="Helical" evidence="1">
    <location>
        <begin position="15"/>
        <end position="43"/>
    </location>
</feature>
<gene>
    <name evidence="2" type="ORF">TVAG_402660</name>
</gene>
<accession>A2DI21</accession>